<dbReference type="InterPro" id="IPR000403">
    <property type="entry name" value="PI3/4_kinase_cat_dom"/>
</dbReference>
<reference evidence="19" key="1">
    <citation type="submission" date="2021-02" db="EMBL/GenBank/DDBJ databases">
        <authorList>
            <person name="Nowell W R."/>
        </authorList>
    </citation>
    <scope>NUCLEOTIDE SEQUENCE</scope>
</reference>
<dbReference type="InterPro" id="IPR019440">
    <property type="entry name" value="MAU2"/>
</dbReference>
<evidence type="ECO:0000256" key="1">
    <source>
        <dbReference type="ARBA" id="ARBA00001686"/>
    </source>
</evidence>
<dbReference type="SMART" id="SM00145">
    <property type="entry name" value="PI3Ka"/>
    <property type="match status" value="1"/>
</dbReference>
<dbReference type="GO" id="GO:0051301">
    <property type="term" value="P:cell division"/>
    <property type="evidence" value="ECO:0007669"/>
    <property type="project" value="UniProtKB-KW"/>
</dbReference>
<dbReference type="Pfam" id="PF00613">
    <property type="entry name" value="PI3Ka"/>
    <property type="match status" value="1"/>
</dbReference>
<keyword evidence="11" id="KW-0418">Kinase</keyword>
<evidence type="ECO:0000256" key="3">
    <source>
        <dbReference type="ARBA" id="ARBA00006209"/>
    </source>
</evidence>
<organism evidence="19 20">
    <name type="scientific">Adineta ricciae</name>
    <name type="common">Rotifer</name>
    <dbReference type="NCBI Taxonomy" id="249248"/>
    <lineage>
        <taxon>Eukaryota</taxon>
        <taxon>Metazoa</taxon>
        <taxon>Spiralia</taxon>
        <taxon>Gnathifera</taxon>
        <taxon>Rotifera</taxon>
        <taxon>Eurotatoria</taxon>
        <taxon>Bdelloidea</taxon>
        <taxon>Adinetida</taxon>
        <taxon>Adinetidae</taxon>
        <taxon>Adineta</taxon>
    </lineage>
</organism>
<keyword evidence="7" id="KW-0132">Cell division</keyword>
<evidence type="ECO:0000256" key="15">
    <source>
        <dbReference type="ARBA" id="ARBA00023306"/>
    </source>
</evidence>
<protein>
    <recommendedName>
        <fullName evidence="6">MAU2 chromatid cohesion factor homolog</fullName>
        <ecNumber evidence="5">2.7.1.67</ecNumber>
    </recommendedName>
    <alternativeName>
        <fullName evidence="16">Cohesin loading complex subunit SCC4 homolog</fullName>
    </alternativeName>
</protein>
<comment type="subcellular location">
    <subcellularLocation>
        <location evidence="2">Nucleus</location>
        <location evidence="2">Nucleoplasm</location>
    </subcellularLocation>
</comment>
<dbReference type="GO" id="GO:0005654">
    <property type="term" value="C:nucleoplasm"/>
    <property type="evidence" value="ECO:0007669"/>
    <property type="project" value="UniProtKB-SubCell"/>
</dbReference>
<evidence type="ECO:0000256" key="4">
    <source>
        <dbReference type="ARBA" id="ARBA00008585"/>
    </source>
</evidence>
<dbReference type="InterPro" id="IPR001263">
    <property type="entry name" value="PI3K_accessory_dom"/>
</dbReference>
<evidence type="ECO:0000256" key="14">
    <source>
        <dbReference type="ARBA" id="ARBA00023242"/>
    </source>
</evidence>
<dbReference type="GO" id="GO:0005886">
    <property type="term" value="C:plasma membrane"/>
    <property type="evidence" value="ECO:0007669"/>
    <property type="project" value="TreeGrafter"/>
</dbReference>
<dbReference type="Gene3D" id="3.30.1010.10">
    <property type="entry name" value="Phosphatidylinositol 3-kinase Catalytic Subunit, Chain A, domain 4"/>
    <property type="match status" value="1"/>
</dbReference>
<evidence type="ECO:0000256" key="10">
    <source>
        <dbReference type="ARBA" id="ARBA00022776"/>
    </source>
</evidence>
<evidence type="ECO:0000313" key="19">
    <source>
        <dbReference type="EMBL" id="CAF0838984.1"/>
    </source>
</evidence>
<keyword evidence="20" id="KW-1185">Reference proteome</keyword>
<dbReference type="InterPro" id="IPR015433">
    <property type="entry name" value="PI3/4_kinase"/>
</dbReference>
<dbReference type="PANTHER" id="PTHR10048">
    <property type="entry name" value="PHOSPHATIDYLINOSITOL KINASE"/>
    <property type="match status" value="1"/>
</dbReference>
<dbReference type="Gene3D" id="1.25.40.70">
    <property type="entry name" value="Phosphatidylinositol 3-kinase, accessory domain (PIK)"/>
    <property type="match status" value="1"/>
</dbReference>
<evidence type="ECO:0000259" key="17">
    <source>
        <dbReference type="PROSITE" id="PS50290"/>
    </source>
</evidence>
<dbReference type="PROSITE" id="PS51545">
    <property type="entry name" value="PIK_HELICAL"/>
    <property type="match status" value="1"/>
</dbReference>
<dbReference type="InterPro" id="IPR016024">
    <property type="entry name" value="ARM-type_fold"/>
</dbReference>
<comment type="caution">
    <text evidence="19">The sequence shown here is derived from an EMBL/GenBank/DDBJ whole genome shotgun (WGS) entry which is preliminary data.</text>
</comment>
<dbReference type="InterPro" id="IPR011009">
    <property type="entry name" value="Kinase-like_dom_sf"/>
</dbReference>
<dbReference type="EMBL" id="CAJNOR010000204">
    <property type="protein sequence ID" value="CAF0838984.1"/>
    <property type="molecule type" value="Genomic_DNA"/>
</dbReference>
<dbReference type="SUPFAM" id="SSF56112">
    <property type="entry name" value="Protein kinase-like (PK-like)"/>
    <property type="match status" value="1"/>
</dbReference>
<dbReference type="GO" id="GO:0046854">
    <property type="term" value="P:phosphatidylinositol phosphate biosynthetic process"/>
    <property type="evidence" value="ECO:0007669"/>
    <property type="project" value="InterPro"/>
</dbReference>
<dbReference type="GO" id="GO:0007064">
    <property type="term" value="P:mitotic sister chromatid cohesion"/>
    <property type="evidence" value="ECO:0007669"/>
    <property type="project" value="InterPro"/>
</dbReference>
<evidence type="ECO:0000313" key="20">
    <source>
        <dbReference type="Proteomes" id="UP000663828"/>
    </source>
</evidence>
<keyword evidence="15" id="KW-0131">Cell cycle</keyword>
<dbReference type="Gene3D" id="1.25.40.10">
    <property type="entry name" value="Tetratricopeptide repeat domain"/>
    <property type="match status" value="2"/>
</dbReference>
<dbReference type="SMART" id="SM00146">
    <property type="entry name" value="PI3Kc"/>
    <property type="match status" value="1"/>
</dbReference>
<feature type="domain" description="PIK helical" evidence="18">
    <location>
        <begin position="1675"/>
        <end position="1852"/>
    </location>
</feature>
<keyword evidence="13" id="KW-0067">ATP-binding</keyword>
<proteinExistence type="inferred from homology"/>
<dbReference type="Proteomes" id="UP000663828">
    <property type="component" value="Unassembled WGS sequence"/>
</dbReference>
<evidence type="ECO:0000256" key="5">
    <source>
        <dbReference type="ARBA" id="ARBA00012169"/>
    </source>
</evidence>
<comment type="catalytic activity">
    <reaction evidence="1">
        <text>a 1,2-diacyl-sn-glycero-3-phospho-(1D-myo-inositol) + ATP = a 1,2-diacyl-sn-glycero-3-phospho-(1D-myo-inositol 4-phosphate) + ADP + H(+)</text>
        <dbReference type="Rhea" id="RHEA:19877"/>
        <dbReference type="ChEBI" id="CHEBI:15378"/>
        <dbReference type="ChEBI" id="CHEBI:30616"/>
        <dbReference type="ChEBI" id="CHEBI:57880"/>
        <dbReference type="ChEBI" id="CHEBI:58178"/>
        <dbReference type="ChEBI" id="CHEBI:456216"/>
        <dbReference type="EC" id="2.7.1.67"/>
    </reaction>
</comment>
<dbReference type="InterPro" id="IPR011990">
    <property type="entry name" value="TPR-like_helical_dom_sf"/>
</dbReference>
<evidence type="ECO:0000256" key="7">
    <source>
        <dbReference type="ARBA" id="ARBA00022618"/>
    </source>
</evidence>
<dbReference type="Pfam" id="PF00454">
    <property type="entry name" value="PI3_PI4_kinase"/>
    <property type="match status" value="1"/>
</dbReference>
<keyword evidence="12" id="KW-0159">Chromosome partition</keyword>
<dbReference type="PROSITE" id="PS50290">
    <property type="entry name" value="PI3_4_KINASE_3"/>
    <property type="match status" value="1"/>
</dbReference>
<evidence type="ECO:0000256" key="2">
    <source>
        <dbReference type="ARBA" id="ARBA00004642"/>
    </source>
</evidence>
<evidence type="ECO:0000259" key="18">
    <source>
        <dbReference type="PROSITE" id="PS51545"/>
    </source>
</evidence>
<keyword evidence="9" id="KW-0547">Nucleotide-binding</keyword>
<dbReference type="InterPro" id="IPR018936">
    <property type="entry name" value="PI3/4_kinase_CS"/>
</dbReference>
<dbReference type="CDD" id="cd05167">
    <property type="entry name" value="PI4Kc_III_alpha"/>
    <property type="match status" value="1"/>
</dbReference>
<dbReference type="Pfam" id="PF10345">
    <property type="entry name" value="Cohesin_load"/>
    <property type="match status" value="1"/>
</dbReference>
<dbReference type="PROSITE" id="PS00915">
    <property type="entry name" value="PI3_4_KINASE_1"/>
    <property type="match status" value="1"/>
</dbReference>
<dbReference type="FunFam" id="3.30.1010.10:FF:000014">
    <property type="entry name" value="Phosphatidylinositol 4-kinase STT4"/>
    <property type="match status" value="1"/>
</dbReference>
<evidence type="ECO:0000256" key="6">
    <source>
        <dbReference type="ARBA" id="ARBA00017198"/>
    </source>
</evidence>
<name>A0A813V2U5_ADIRI</name>
<dbReference type="EC" id="2.7.1.67" evidence="5"/>
<evidence type="ECO:0000256" key="13">
    <source>
        <dbReference type="ARBA" id="ARBA00022840"/>
    </source>
</evidence>
<evidence type="ECO:0000256" key="12">
    <source>
        <dbReference type="ARBA" id="ARBA00022829"/>
    </source>
</evidence>
<dbReference type="InterPro" id="IPR036940">
    <property type="entry name" value="PI3/4_kinase_cat_sf"/>
</dbReference>
<keyword evidence="14" id="KW-0539">Nucleus</keyword>
<evidence type="ECO:0000256" key="8">
    <source>
        <dbReference type="ARBA" id="ARBA00022679"/>
    </source>
</evidence>
<dbReference type="Gene3D" id="1.10.1070.11">
    <property type="entry name" value="Phosphatidylinositol 3-/4-kinase, catalytic domain"/>
    <property type="match status" value="1"/>
</dbReference>
<dbReference type="InterPro" id="IPR045495">
    <property type="entry name" value="PI4K_N"/>
</dbReference>
<dbReference type="Pfam" id="PF19274">
    <property type="entry name" value="PI4K_N"/>
    <property type="match status" value="1"/>
</dbReference>
<dbReference type="PROSITE" id="PS00916">
    <property type="entry name" value="PI3_4_KINASE_2"/>
    <property type="match status" value="1"/>
</dbReference>
<dbReference type="GO" id="GO:0005737">
    <property type="term" value="C:cytoplasm"/>
    <property type="evidence" value="ECO:0007669"/>
    <property type="project" value="TreeGrafter"/>
</dbReference>
<dbReference type="PANTHER" id="PTHR10048:SF15">
    <property type="entry name" value="PHOSPHATIDYLINOSITOL 4-KINASE ALPHA"/>
    <property type="match status" value="1"/>
</dbReference>
<sequence>MPLEANHLNILLSFIRSISKASDPDQLLEYNKRASHLLNSLIKQVRDRTHSTHKLYIDQRLENVVLSLAYLAVELSDKCKIREDIVKVLTGLYHKIPVAKYYEVASFNYKHALPPAEVFSFCLHTSLTELAATSDDSKTRDRIMFLVADTIRQIIEGIRKAAHDHSKERYQAIYRFEVPFLFGALRAIGRISINDQSLVSQLYPISFIPSTHSIYIEQQIPSDSSTIKTPTIVFRPIIPKVLTKNVLSATNENLQQLSHSNTNQILSNGEQQDYSTVYNHLTSTYRSLSSVDTTDLPMFDDDIPMSNLFFSVSGSTYRRRISHLSNITSTRFRVCVTVPILEHLHETLRLIDNRVVKYLDKVAVVEYDSICRTNISMPSSKSPTRHFPYAYFGDLLILCIIKLFRDNLELLGRTNEHLTAIRKSTYLFVQQLIASKLLDLDNDEYEKIPHRYRTRVDADAAALELLCLSCDDEIEAEKLCTKCAEKFSQESLSIKLLAAQIPLLVTSLEVLSRLAEKHKSLATYVIRALCDFLTEPSPLLYKLYRYTSMKIDSQERAFFLNEQAKTSKEYRAFQIFEKLRDAAIEGLCRSVESLFICLDSDPKCVEALLVQLSARLASGHVNDNSNWMFNIVLLDAATLKRRSSIRYGISKEKYESLLQTSLVSHNTILALSHMAVTLKDVQHTQQAILARFQQRLGDPPSPLDILIINQIGCMLISSLPQTTYEEIIGLFTDIIIDSTYHVYDNSNTVTANGRRTTRYKQASNAVINALANVAANIQGLSELMNLLTSILELFVQLGLKAKDASEKSTKNALKASNTAGSLGVLIPVIAIVMRRIPVIVEPTERVFRLFQHFWFYCVLFGFADSERGLWPSEWHDCVRLIATKSPTLVAQTGPYVPLKSAMPLKAELITKDDNNELKSKLNAIFSAYPSAKPFIDRFGFEQSAYTLSVYYLETYRVRHSLVPTAFQCIFSYLEDPGLLKDKYGLWTLMTAVGRKSFEIYGEEMKKMPKSPERNKNLETQCQFFMVKRTHVRAEVRDEAKIYLHSLLSKNAFPHLFCSSIVIETLMNIINILSCSLNEDNLHKVTAHHRVPDTNYTIQFVDTHEKRLELFNAFVDFGRTFVEQALMISPTLLKSCIQQYMVKISKGKKTCDAARQHKGLHVMWEYLSTYSKAADANATAGGNKLFYRAEFADYMVSVGEINGAVGFVEGLDRNDYRSAVAQIKEQMETAIHKRVNSLDRYKLSQQRRRRMSVVAPFNDKGTELDFEQRIAIFDSDFRNGLFKLTAMLVHNAEDSEENDCELHFTAAGSISNGLSTQKENALDRDMVHAIVWLPIKMFTTSVMEGAVDCWCWAITGRPELELLIVEEIYKAWEKIISDRHGLYSIDKAEPSPLAPSEKEELKPKPPSINPHRIFLKFIEERVYLCMHKADIEMEMLVDLLHKSLSLILENPKAQMTKHVGGVGLRFRFLYLALYLVQSDYLANGVSKHLLREKIYHTAFDYFTVRHHCPTQAHNELRSDIRTLIRFFSLVHGEKKFCNDSPMTIDASSSIQNGLNNEASDVASLYGTGKGTASTGWMNTLAGNAAVAPGVSAQSTISRKSATSAKNTERSNDARILSRDLLKKRNLLLTLLAYEIERLETFHNPLGRPELQFDQDTQSTYTNWKLYDMNGISNKAWQEYGRLAWFISPDLAISLYYTIPKESLRLEIQRLVKSYPLQVRHIPEALSIFTLTSDNDRQCETSHILTWAPINPVAALSYFASARLNQVANSYTIQFSSRILYTTKSEALILYIPQLVQAVRYDEMGFVRRLILALSKKSNLLAHQLIWNIRTNTFKNEDTPDSEMQAKLEPIARQIEIDFTHDARSFYERVFAFSDRLTKVSDTIKIYPKGNARKEACLQELRALGSEVPAGVYLPSNPEAIVISLLPESGAPMQSAAKAPYRATFRVQTVGIEQVERCADPDYELMQDLTNQYSQMAIFKVGDDVRQDILALQLMRLFQNIFEQEGLELYLYTYRVIATSPGCGVIECVPNSRSREDIGRNTEVGLFEYFRHVYGKDDSIKFQTARRNFVMSMAAYSIALFMLQIKDRHNGNIMVDDDGHIVHIDFGFMFESSPGGNMRFEPDIKLTAEMILIMGDLTAPAFQWFKELCIKGYLALRPYRHHFITLVALMLDTGLPCFRGHTLEQLNARLKPDSSEADAGRYMHEMADPVYLALLGSAEYFRTSTPPNYRLAIQCLQAILTIRLPPLIEAKIHLFLGRLYTQHTTNVDMASMHLDKACHLAQMPDDIKLESLCLLAKIYTNQNQLAPAITLLQQAYDLSTQQPYWHCRTTFQIINLYHSQEDYNTALYYVDRGIEFTARINALFCQILFQLTKVMLRLLVKDYMDAQNLLKPCLDRINSLQGNFTHIETLRIFYLVLHISCSCFGLGQIKSSKNSLIQLQQSIQNLASRPEEEAYIVTNPLEQFTWLSRDHLNVLVYLLTVFHSMLSGRLEKALKYADKAQAQIEQIKSMDHSPFLLAVEMLFYECRIQSHLIYGNKSTAIKEINTLCRLHTVSNPLNSNISMQRSLTIHALLGFYATSMNFNEAAEAQFATALRSRFPGDKEFRFSVLANLIIVYLRTSKMSNLIPILQQINIDLNTTQSAILHSIGNLLNGLQNLTQTRVHEAKELFRRSANLASNEDLNKILANTFIVLGHMFFRMHSYQESANMLQSATTINQAIPDYTAQLNTMSLLRDLYHICNDPRLAETNDRVIQLNDSLQKDYQSALALAEHRHLLTWTDGACPMIN</sequence>
<evidence type="ECO:0000256" key="9">
    <source>
        <dbReference type="ARBA" id="ARBA00022741"/>
    </source>
</evidence>
<accession>A0A813V2U5</accession>
<dbReference type="GO" id="GO:0048015">
    <property type="term" value="P:phosphatidylinositol-mediated signaling"/>
    <property type="evidence" value="ECO:0007669"/>
    <property type="project" value="TreeGrafter"/>
</dbReference>
<keyword evidence="10" id="KW-0498">Mitosis</keyword>
<dbReference type="GO" id="GO:0005524">
    <property type="term" value="F:ATP binding"/>
    <property type="evidence" value="ECO:0007669"/>
    <property type="project" value="UniProtKB-KW"/>
</dbReference>
<keyword evidence="8" id="KW-0808">Transferase</keyword>
<gene>
    <name evidence="19" type="ORF">XAT740_LOCUS4866</name>
</gene>
<feature type="domain" description="PI3K/PI4K catalytic" evidence="17">
    <location>
        <begin position="1925"/>
        <end position="2213"/>
    </location>
</feature>
<dbReference type="InterPro" id="IPR042236">
    <property type="entry name" value="PI3K_accessory_sf"/>
</dbReference>
<evidence type="ECO:0000256" key="11">
    <source>
        <dbReference type="ARBA" id="ARBA00022777"/>
    </source>
</evidence>
<dbReference type="SUPFAM" id="SSF48371">
    <property type="entry name" value="ARM repeat"/>
    <property type="match status" value="1"/>
</dbReference>
<dbReference type="SUPFAM" id="SSF48452">
    <property type="entry name" value="TPR-like"/>
    <property type="match status" value="2"/>
</dbReference>
<comment type="similarity">
    <text evidence="4">Belongs to the SCC4/mau-2 family.</text>
</comment>
<dbReference type="GO" id="GO:0004430">
    <property type="term" value="F:1-phosphatidylinositol 4-kinase activity"/>
    <property type="evidence" value="ECO:0007669"/>
    <property type="project" value="UniProtKB-EC"/>
</dbReference>
<comment type="similarity">
    <text evidence="3">Belongs to the PI3/PI4-kinase family. Type III PI4K subfamily.</text>
</comment>
<evidence type="ECO:0000256" key="16">
    <source>
        <dbReference type="ARBA" id="ARBA00030523"/>
    </source>
</evidence>
<dbReference type="GO" id="GO:0007059">
    <property type="term" value="P:chromosome segregation"/>
    <property type="evidence" value="ECO:0007669"/>
    <property type="project" value="UniProtKB-KW"/>
</dbReference>